<dbReference type="GO" id="GO:0006368">
    <property type="term" value="P:transcription elongation by RNA polymerase II"/>
    <property type="evidence" value="ECO:0007669"/>
    <property type="project" value="TreeGrafter"/>
</dbReference>
<evidence type="ECO:0000256" key="2">
    <source>
        <dbReference type="ARBA" id="ARBA00022803"/>
    </source>
</evidence>
<dbReference type="AlphaFoldDB" id="A0A1J4K1L3"/>
<evidence type="ECO:0000256" key="3">
    <source>
        <dbReference type="PROSITE-ProRule" id="PRU00339"/>
    </source>
</evidence>
<dbReference type="GeneID" id="94841147"/>
<dbReference type="InterPro" id="IPR011990">
    <property type="entry name" value="TPR-like_helical_dom_sf"/>
</dbReference>
<feature type="repeat" description="TPR" evidence="3">
    <location>
        <begin position="315"/>
        <end position="348"/>
    </location>
</feature>
<dbReference type="GO" id="GO:0016593">
    <property type="term" value="C:Cdc73/Paf1 complex"/>
    <property type="evidence" value="ECO:0007669"/>
    <property type="project" value="TreeGrafter"/>
</dbReference>
<evidence type="ECO:0008006" key="7">
    <source>
        <dbReference type="Google" id="ProtNLM"/>
    </source>
</evidence>
<organism evidence="5 6">
    <name type="scientific">Tritrichomonas foetus</name>
    <dbReference type="NCBI Taxonomy" id="1144522"/>
    <lineage>
        <taxon>Eukaryota</taxon>
        <taxon>Metamonada</taxon>
        <taxon>Parabasalia</taxon>
        <taxon>Tritrichomonadida</taxon>
        <taxon>Tritrichomonadidae</taxon>
        <taxon>Tritrichomonas</taxon>
    </lineage>
</organism>
<dbReference type="Pfam" id="PF13432">
    <property type="entry name" value="TPR_16"/>
    <property type="match status" value="1"/>
</dbReference>
<proteinExistence type="predicted"/>
<dbReference type="GO" id="GO:0006355">
    <property type="term" value="P:regulation of DNA-templated transcription"/>
    <property type="evidence" value="ECO:0007669"/>
    <property type="project" value="InterPro"/>
</dbReference>
<feature type="region of interest" description="Disordered" evidence="4">
    <location>
        <begin position="870"/>
        <end position="895"/>
    </location>
</feature>
<dbReference type="InterPro" id="IPR019734">
    <property type="entry name" value="TPR_rpt"/>
</dbReference>
<dbReference type="PROSITE" id="PS50005">
    <property type="entry name" value="TPR"/>
    <property type="match status" value="2"/>
</dbReference>
<sequence length="895" mass="102567">MERLISIKFLSDDLLSFDQICERITDEGTAEQLCNYIKSQNEASLNFFDTDYLATVLLHCGYEELFVSALEERYNLQKKSNNKKSSIWTTHLGLFYLQKAAQKIDVASNLEKAKGHIDDAISVDPKSPFALIAQCFYLIIKSEPGSYHRALETTNRIKIDKERKEYIVDLEPLRILCFALAHYHNEKYDEALKYFIDFLGSYAKACPLVRLGIGQALMASNKPDKAEYAFKRVLSLEPENVDSLTGLGILKFNENTAQGLTESQTILRKILTLNPEYSPSLILQAHILFNSSYIDRTIKVAKKANTYATTNKMRADAYFISGQWQHHYKKLDKAKECYERVVKYNPGHVKANFYLGLFESKENPKKAIEYISGVHQSLYDVFEANAAIGLSYARLYQSDPETNKDMLKQAVKYLKAASNQNATKDTEKIKVLSTLGWLRIKSLKFGKAETAYSEAVKIYPKSENDNEEEAETNNNDQPQNGEIISLEQLLTFLGIAQFQNGKYEDALATFTKSEEEFHKTNPDEKAPPLLRYNMALCKEELNKFNQAKSDYKSLHEDYPTFPEPLLRIAALAVRDTRPNFINTEAKEALETVVTEIDKNHVKAWLELANVNARTRQLQEAKKIMQKTQEQAGEGDGFIYSTISMGNYFLESAQNKDNPKERTDRLKHAQIYYLKALRHNHYCVAAANGLAICWLLNGHADHANPVLQQVRENRPDQSSSWENLGLACMKNNQYQQANTLFEGANKKFFDKTDINLLLQSYYASKGDKKWDNCLQVAETLCQLRPENDTHWYLLASSLHKVVISQSSPRALQGRNLRVVTVERWIAQLKRCISLYDTFMNTTIGKQNESSIQQKIEAVNEKLERLAALREKAKEKEQKKRERNEQLAREYAKDTDE</sequence>
<feature type="region of interest" description="Disordered" evidence="4">
    <location>
        <begin position="459"/>
        <end position="480"/>
    </location>
</feature>
<protein>
    <recommendedName>
        <fullName evidence="7">TPR Domain containing protein</fullName>
    </recommendedName>
</protein>
<comment type="caution">
    <text evidence="5">The sequence shown here is derived from an EMBL/GenBank/DDBJ whole genome shotgun (WGS) entry which is preliminary data.</text>
</comment>
<dbReference type="Proteomes" id="UP000179807">
    <property type="component" value="Unassembled WGS sequence"/>
</dbReference>
<evidence type="ECO:0000256" key="4">
    <source>
        <dbReference type="SAM" id="MobiDB-lite"/>
    </source>
</evidence>
<dbReference type="EMBL" id="MLAK01000819">
    <property type="protein sequence ID" value="OHT03638.1"/>
    <property type="molecule type" value="Genomic_DNA"/>
</dbReference>
<keyword evidence="6" id="KW-1185">Reference proteome</keyword>
<dbReference type="SUPFAM" id="SSF81901">
    <property type="entry name" value="HCP-like"/>
    <property type="match status" value="1"/>
</dbReference>
<dbReference type="Pfam" id="PF13181">
    <property type="entry name" value="TPR_8"/>
    <property type="match status" value="1"/>
</dbReference>
<dbReference type="SUPFAM" id="SSF48452">
    <property type="entry name" value="TPR-like"/>
    <property type="match status" value="2"/>
</dbReference>
<dbReference type="Gene3D" id="1.25.40.10">
    <property type="entry name" value="Tetratricopeptide repeat domain"/>
    <property type="match status" value="4"/>
</dbReference>
<gene>
    <name evidence="5" type="ORF">TRFO_28888</name>
</gene>
<keyword evidence="1" id="KW-0677">Repeat</keyword>
<dbReference type="PANTHER" id="PTHR14027">
    <property type="entry name" value="RNA POLYMERASE-ASSOCIATED PROTEIN CTR9"/>
    <property type="match status" value="1"/>
</dbReference>
<feature type="repeat" description="TPR" evidence="3">
    <location>
        <begin position="207"/>
        <end position="240"/>
    </location>
</feature>
<dbReference type="SMART" id="SM00028">
    <property type="entry name" value="TPR"/>
    <property type="match status" value="6"/>
</dbReference>
<evidence type="ECO:0000313" key="6">
    <source>
        <dbReference type="Proteomes" id="UP000179807"/>
    </source>
</evidence>
<dbReference type="OrthoDB" id="343875at2759"/>
<dbReference type="VEuPathDB" id="TrichDB:TRFO_28888"/>
<dbReference type="RefSeq" id="XP_068356774.1">
    <property type="nucleotide sequence ID" value="XM_068506443.1"/>
</dbReference>
<dbReference type="Pfam" id="PF13174">
    <property type="entry name" value="TPR_6"/>
    <property type="match status" value="1"/>
</dbReference>
<dbReference type="InterPro" id="IPR031101">
    <property type="entry name" value="Ctr9"/>
</dbReference>
<dbReference type="GO" id="GO:0000993">
    <property type="term" value="F:RNA polymerase II complex binding"/>
    <property type="evidence" value="ECO:0007669"/>
    <property type="project" value="TreeGrafter"/>
</dbReference>
<accession>A0A1J4K1L3</accession>
<evidence type="ECO:0000256" key="1">
    <source>
        <dbReference type="ARBA" id="ARBA00022737"/>
    </source>
</evidence>
<reference evidence="5" key="1">
    <citation type="submission" date="2016-10" db="EMBL/GenBank/DDBJ databases">
        <authorList>
            <person name="Benchimol M."/>
            <person name="Almeida L.G."/>
            <person name="Vasconcelos A.T."/>
            <person name="Perreira-Neves A."/>
            <person name="Rosa I.A."/>
            <person name="Tasca T."/>
            <person name="Bogo M.R."/>
            <person name="de Souza W."/>
        </authorList>
    </citation>
    <scope>NUCLEOTIDE SEQUENCE [LARGE SCALE GENOMIC DNA]</scope>
    <source>
        <strain evidence="5">K</strain>
    </source>
</reference>
<name>A0A1J4K1L3_9EUKA</name>
<dbReference type="PANTHER" id="PTHR14027:SF2">
    <property type="entry name" value="RNA POLYMERASE-ASSOCIATED PROTEIN CTR9 HOMOLOG"/>
    <property type="match status" value="1"/>
</dbReference>
<evidence type="ECO:0000313" key="5">
    <source>
        <dbReference type="EMBL" id="OHT03638.1"/>
    </source>
</evidence>
<keyword evidence="2 3" id="KW-0802">TPR repeat</keyword>